<feature type="compositionally biased region" description="Basic and acidic residues" evidence="1">
    <location>
        <begin position="34"/>
        <end position="57"/>
    </location>
</feature>
<sequence>MLRAWEADDDKKLEELKEAGANWKDISVTMERPPHDVKRRYGELRRARADTEKKKTAESTAPKGKGRDEGTSSAGMTLPFLQADKDWSKDELALLLDIARRYEDTKWLYIASGFYDKTGRRVTAEEVKKKLGG</sequence>
<name>A0A9P8L7Q3_9PEZI</name>
<evidence type="ECO:0000313" key="2">
    <source>
        <dbReference type="EMBL" id="KAH0552895.1"/>
    </source>
</evidence>
<dbReference type="Proteomes" id="UP000750711">
    <property type="component" value="Unassembled WGS sequence"/>
</dbReference>
<keyword evidence="3" id="KW-1185">Reference proteome</keyword>
<feature type="region of interest" description="Disordered" evidence="1">
    <location>
        <begin position="34"/>
        <end position="75"/>
    </location>
</feature>
<accession>A0A9P8L7Q3</accession>
<evidence type="ECO:0008006" key="4">
    <source>
        <dbReference type="Google" id="ProtNLM"/>
    </source>
</evidence>
<comment type="caution">
    <text evidence="2">The sequence shown here is derived from an EMBL/GenBank/DDBJ whole genome shotgun (WGS) entry which is preliminary data.</text>
</comment>
<gene>
    <name evidence="2" type="ORF">GP486_006906</name>
</gene>
<proteinExistence type="predicted"/>
<protein>
    <recommendedName>
        <fullName evidence="4">Myb-like domain-containing protein</fullName>
    </recommendedName>
</protein>
<evidence type="ECO:0000256" key="1">
    <source>
        <dbReference type="SAM" id="MobiDB-lite"/>
    </source>
</evidence>
<reference evidence="2" key="1">
    <citation type="submission" date="2021-03" db="EMBL/GenBank/DDBJ databases">
        <title>Comparative genomics and phylogenomic investigation of the class Geoglossomycetes provide insights into ecological specialization and systematics.</title>
        <authorList>
            <person name="Melie T."/>
            <person name="Pirro S."/>
            <person name="Miller A.N."/>
            <person name="Quandt A."/>
        </authorList>
    </citation>
    <scope>NUCLEOTIDE SEQUENCE</scope>
    <source>
        <strain evidence="2">CAQ_001_2017</strain>
    </source>
</reference>
<dbReference type="EMBL" id="JAGHQM010001719">
    <property type="protein sequence ID" value="KAH0552895.1"/>
    <property type="molecule type" value="Genomic_DNA"/>
</dbReference>
<organism evidence="2 3">
    <name type="scientific">Trichoglossum hirsutum</name>
    <dbReference type="NCBI Taxonomy" id="265104"/>
    <lineage>
        <taxon>Eukaryota</taxon>
        <taxon>Fungi</taxon>
        <taxon>Dikarya</taxon>
        <taxon>Ascomycota</taxon>
        <taxon>Pezizomycotina</taxon>
        <taxon>Geoglossomycetes</taxon>
        <taxon>Geoglossales</taxon>
        <taxon>Geoglossaceae</taxon>
        <taxon>Trichoglossum</taxon>
    </lineage>
</organism>
<dbReference type="AlphaFoldDB" id="A0A9P8L7Q3"/>
<evidence type="ECO:0000313" key="3">
    <source>
        <dbReference type="Proteomes" id="UP000750711"/>
    </source>
</evidence>